<dbReference type="AlphaFoldDB" id="H8KPT8"/>
<sequence>MTEFDLGDLLRIKIAVGNRLKNLRRLRLEVQENDRYAYELLENLCEEIEGCKKLIKKVTNQYFQLISHHNDH</sequence>
<keyword evidence="2" id="KW-1185">Reference proteome</keyword>
<accession>H8KPT8</accession>
<name>H8KPT8_SOLCM</name>
<protein>
    <submittedName>
        <fullName evidence="1">Uncharacterized protein</fullName>
    </submittedName>
</protein>
<dbReference type="KEGG" id="scn:Solca_0871"/>
<proteinExistence type="predicted"/>
<dbReference type="STRING" id="929556.Solca_0871"/>
<dbReference type="Proteomes" id="UP000007590">
    <property type="component" value="Chromosome"/>
</dbReference>
<gene>
    <name evidence="1" type="ordered locus">Solca_0871</name>
</gene>
<evidence type="ECO:0000313" key="1">
    <source>
        <dbReference type="EMBL" id="AFD05986.1"/>
    </source>
</evidence>
<organism evidence="1 2">
    <name type="scientific">Solitalea canadensis (strain ATCC 29591 / DSM 3403 / JCM 21819 / LMG 8368 / NBRC 15130 / NCIMB 12057 / USAM 9D)</name>
    <name type="common">Flexibacter canadensis</name>
    <dbReference type="NCBI Taxonomy" id="929556"/>
    <lineage>
        <taxon>Bacteria</taxon>
        <taxon>Pseudomonadati</taxon>
        <taxon>Bacteroidota</taxon>
        <taxon>Sphingobacteriia</taxon>
        <taxon>Sphingobacteriales</taxon>
        <taxon>Sphingobacteriaceae</taxon>
        <taxon>Solitalea</taxon>
    </lineage>
</organism>
<evidence type="ECO:0000313" key="2">
    <source>
        <dbReference type="Proteomes" id="UP000007590"/>
    </source>
</evidence>
<dbReference type="EMBL" id="CP003349">
    <property type="protein sequence ID" value="AFD05986.1"/>
    <property type="molecule type" value="Genomic_DNA"/>
</dbReference>
<dbReference type="HOGENOM" id="CLU_2720206_0_0_10"/>
<dbReference type="RefSeq" id="WP_014679214.1">
    <property type="nucleotide sequence ID" value="NC_017770.1"/>
</dbReference>
<reference evidence="1" key="1">
    <citation type="submission" date="2012-02" db="EMBL/GenBank/DDBJ databases">
        <title>The complete genome of Solitalea canadensis DSM 3403.</title>
        <authorList>
            <consortium name="US DOE Joint Genome Institute (JGI-PGF)"/>
            <person name="Lucas S."/>
            <person name="Copeland A."/>
            <person name="Lapidus A."/>
            <person name="Glavina del Rio T."/>
            <person name="Dalin E."/>
            <person name="Tice H."/>
            <person name="Bruce D."/>
            <person name="Goodwin L."/>
            <person name="Pitluck S."/>
            <person name="Peters L."/>
            <person name="Ovchinnikova G."/>
            <person name="Lu M."/>
            <person name="Kyrpides N."/>
            <person name="Mavromatis K."/>
            <person name="Ivanova N."/>
            <person name="Brettin T."/>
            <person name="Detter J.C."/>
            <person name="Han C."/>
            <person name="Larimer F."/>
            <person name="Land M."/>
            <person name="Hauser L."/>
            <person name="Markowitz V."/>
            <person name="Cheng J.-F."/>
            <person name="Hugenholtz P."/>
            <person name="Woyke T."/>
            <person name="Wu D."/>
            <person name="Spring S."/>
            <person name="Schroeder M."/>
            <person name="Kopitz M."/>
            <person name="Brambilla E."/>
            <person name="Klenk H.-P."/>
            <person name="Eisen J.A."/>
        </authorList>
    </citation>
    <scope>NUCLEOTIDE SEQUENCE</scope>
    <source>
        <strain evidence="1">DSM 3403</strain>
    </source>
</reference>